<proteinExistence type="predicted"/>
<name>A0A2I0VA25_9ASPA</name>
<accession>A0A2I0VA25</accession>
<dbReference type="Proteomes" id="UP000233837">
    <property type="component" value="Unassembled WGS sequence"/>
</dbReference>
<organism evidence="1 2">
    <name type="scientific">Dendrobium catenatum</name>
    <dbReference type="NCBI Taxonomy" id="906689"/>
    <lineage>
        <taxon>Eukaryota</taxon>
        <taxon>Viridiplantae</taxon>
        <taxon>Streptophyta</taxon>
        <taxon>Embryophyta</taxon>
        <taxon>Tracheophyta</taxon>
        <taxon>Spermatophyta</taxon>
        <taxon>Magnoliopsida</taxon>
        <taxon>Liliopsida</taxon>
        <taxon>Asparagales</taxon>
        <taxon>Orchidaceae</taxon>
        <taxon>Epidendroideae</taxon>
        <taxon>Malaxideae</taxon>
        <taxon>Dendrobiinae</taxon>
        <taxon>Dendrobium</taxon>
    </lineage>
</organism>
<dbReference type="InterPro" id="IPR021109">
    <property type="entry name" value="Peptidase_aspartic_dom_sf"/>
</dbReference>
<dbReference type="SUPFAM" id="SSF50630">
    <property type="entry name" value="Acid proteases"/>
    <property type="match status" value="1"/>
</dbReference>
<dbReference type="Gene3D" id="2.40.70.10">
    <property type="entry name" value="Acid Proteases"/>
    <property type="match status" value="1"/>
</dbReference>
<dbReference type="PANTHER" id="PTHR35046">
    <property type="entry name" value="ZINC KNUCKLE (CCHC-TYPE) FAMILY PROTEIN"/>
    <property type="match status" value="1"/>
</dbReference>
<evidence type="ECO:0000313" key="1">
    <source>
        <dbReference type="EMBL" id="PKU60253.1"/>
    </source>
</evidence>
<protein>
    <submittedName>
        <fullName evidence="1">Uncharacterized protein</fullName>
    </submittedName>
</protein>
<gene>
    <name evidence="1" type="ORF">MA16_Dca027978</name>
</gene>
<dbReference type="CDD" id="cd00303">
    <property type="entry name" value="retropepsin_like"/>
    <property type="match status" value="1"/>
</dbReference>
<keyword evidence="2" id="KW-1185">Reference proteome</keyword>
<sequence length="234" mass="26519">MDHLDLQVVRCAFSQPKPSDDWRRTSIFYTFTKIGDKNCKVIIDSGSCINVVSSAMISKLHLKTTPHPNPYKVAWINSTTLEVKDRSLVPIEFIGYEEKIWCDVLAMDVGQIILDLPWLFDNNVHIYGRSNTCVFKHEGKKIKLLPTQPKSTKEEIKPNSLKPNTGLNLLTAKDLGTELESGTPLYALVTREVSVTQEEPIPEEVRPLLEAFSDFFPEDLPHQLPPLIFNTLLT</sequence>
<dbReference type="PANTHER" id="PTHR35046:SF9">
    <property type="entry name" value="RNA-DIRECTED DNA POLYMERASE"/>
    <property type="match status" value="1"/>
</dbReference>
<dbReference type="AlphaFoldDB" id="A0A2I0VA25"/>
<reference evidence="1 2" key="2">
    <citation type="journal article" date="2017" name="Nature">
        <title>The Apostasia genome and the evolution of orchids.</title>
        <authorList>
            <person name="Zhang G.Q."/>
            <person name="Liu K.W."/>
            <person name="Li Z."/>
            <person name="Lohaus R."/>
            <person name="Hsiao Y.Y."/>
            <person name="Niu S.C."/>
            <person name="Wang J.Y."/>
            <person name="Lin Y.C."/>
            <person name="Xu Q."/>
            <person name="Chen L.J."/>
            <person name="Yoshida K."/>
            <person name="Fujiwara S."/>
            <person name="Wang Z.W."/>
            <person name="Zhang Y.Q."/>
            <person name="Mitsuda N."/>
            <person name="Wang M."/>
            <person name="Liu G.H."/>
            <person name="Pecoraro L."/>
            <person name="Huang H.X."/>
            <person name="Xiao X.J."/>
            <person name="Lin M."/>
            <person name="Wu X.Y."/>
            <person name="Wu W.L."/>
            <person name="Chen Y.Y."/>
            <person name="Chang S.B."/>
            <person name="Sakamoto S."/>
            <person name="Ohme-Takagi M."/>
            <person name="Yagi M."/>
            <person name="Zeng S.J."/>
            <person name="Shen C.Y."/>
            <person name="Yeh C.M."/>
            <person name="Luo Y.B."/>
            <person name="Tsai W.C."/>
            <person name="Van de Peer Y."/>
            <person name="Liu Z.J."/>
        </authorList>
    </citation>
    <scope>NUCLEOTIDE SEQUENCE [LARGE SCALE GENOMIC DNA]</scope>
    <source>
        <tissue evidence="1">The whole plant</tissue>
    </source>
</reference>
<dbReference type="EMBL" id="KZ505193">
    <property type="protein sequence ID" value="PKU60253.1"/>
    <property type="molecule type" value="Genomic_DNA"/>
</dbReference>
<evidence type="ECO:0000313" key="2">
    <source>
        <dbReference type="Proteomes" id="UP000233837"/>
    </source>
</evidence>
<reference evidence="1 2" key="1">
    <citation type="journal article" date="2016" name="Sci. Rep.">
        <title>The Dendrobium catenatum Lindl. genome sequence provides insights into polysaccharide synthase, floral development and adaptive evolution.</title>
        <authorList>
            <person name="Zhang G.Q."/>
            <person name="Xu Q."/>
            <person name="Bian C."/>
            <person name="Tsai W.C."/>
            <person name="Yeh C.M."/>
            <person name="Liu K.W."/>
            <person name="Yoshida K."/>
            <person name="Zhang L.S."/>
            <person name="Chang S.B."/>
            <person name="Chen F."/>
            <person name="Shi Y."/>
            <person name="Su Y.Y."/>
            <person name="Zhang Y.Q."/>
            <person name="Chen L.J."/>
            <person name="Yin Y."/>
            <person name="Lin M."/>
            <person name="Huang H."/>
            <person name="Deng H."/>
            <person name="Wang Z.W."/>
            <person name="Zhu S.L."/>
            <person name="Zhao X."/>
            <person name="Deng C."/>
            <person name="Niu S.C."/>
            <person name="Huang J."/>
            <person name="Wang M."/>
            <person name="Liu G.H."/>
            <person name="Yang H.J."/>
            <person name="Xiao X.J."/>
            <person name="Hsiao Y.Y."/>
            <person name="Wu W.L."/>
            <person name="Chen Y.Y."/>
            <person name="Mitsuda N."/>
            <person name="Ohme-Takagi M."/>
            <person name="Luo Y.B."/>
            <person name="Van de Peer Y."/>
            <person name="Liu Z.J."/>
        </authorList>
    </citation>
    <scope>NUCLEOTIDE SEQUENCE [LARGE SCALE GENOMIC DNA]</scope>
    <source>
        <tissue evidence="1">The whole plant</tissue>
    </source>
</reference>